<keyword evidence="3" id="KW-1185">Reference proteome</keyword>
<dbReference type="RefSeq" id="XP_044723096.1">
    <property type="nucleotide sequence ID" value="XM_044862070.1"/>
</dbReference>
<dbReference type="OrthoDB" id="4991875at2759"/>
<reference evidence="2" key="1">
    <citation type="submission" date="2021-09" db="EMBL/GenBank/DDBJ databases">
        <title>A high-quality genome of the endoparasitic fungus Hirsutella rhossiliensis with a comparison of Hirsutella genomes reveals transposable elements contributing to genome size variation.</title>
        <authorList>
            <person name="Lin R."/>
            <person name="Jiao Y."/>
            <person name="Sun X."/>
            <person name="Ling J."/>
            <person name="Xie B."/>
            <person name="Cheng X."/>
        </authorList>
    </citation>
    <scope>NUCLEOTIDE SEQUENCE</scope>
    <source>
        <strain evidence="2">HR02</strain>
    </source>
</reference>
<protein>
    <submittedName>
        <fullName evidence="2">Uncharacterized protein</fullName>
    </submittedName>
</protein>
<organism evidence="2 3">
    <name type="scientific">Hirsutella rhossiliensis</name>
    <dbReference type="NCBI Taxonomy" id="111463"/>
    <lineage>
        <taxon>Eukaryota</taxon>
        <taxon>Fungi</taxon>
        <taxon>Dikarya</taxon>
        <taxon>Ascomycota</taxon>
        <taxon>Pezizomycotina</taxon>
        <taxon>Sordariomycetes</taxon>
        <taxon>Hypocreomycetidae</taxon>
        <taxon>Hypocreales</taxon>
        <taxon>Ophiocordycipitaceae</taxon>
        <taxon>Hirsutella</taxon>
    </lineage>
</organism>
<dbReference type="AlphaFoldDB" id="A0A9P8SJR8"/>
<accession>A0A9P8SJR8</accession>
<evidence type="ECO:0000313" key="3">
    <source>
        <dbReference type="Proteomes" id="UP000824596"/>
    </source>
</evidence>
<evidence type="ECO:0000313" key="2">
    <source>
        <dbReference type="EMBL" id="KAH0965583.1"/>
    </source>
</evidence>
<feature type="signal peptide" evidence="1">
    <location>
        <begin position="1"/>
        <end position="25"/>
    </location>
</feature>
<dbReference type="Proteomes" id="UP000824596">
    <property type="component" value="Unassembled WGS sequence"/>
</dbReference>
<dbReference type="GeneID" id="68352728"/>
<keyword evidence="1" id="KW-0732">Signal</keyword>
<proteinExistence type="predicted"/>
<comment type="caution">
    <text evidence="2">The sequence shown here is derived from an EMBL/GenBank/DDBJ whole genome shotgun (WGS) entry which is preliminary data.</text>
</comment>
<gene>
    <name evidence="2" type="ORF">HRG_03599</name>
</gene>
<name>A0A9P8SJR8_9HYPO</name>
<dbReference type="PANTHER" id="PTHR40640:SF1">
    <property type="entry name" value="ANCHORED GLYCOPROTEIN, PUTATIVE (AFU_ORTHOLOGUE AFUA_8G04860)-RELATED"/>
    <property type="match status" value="1"/>
</dbReference>
<dbReference type="EMBL" id="JAIZPD010000003">
    <property type="protein sequence ID" value="KAH0965583.1"/>
    <property type="molecule type" value="Genomic_DNA"/>
</dbReference>
<evidence type="ECO:0000256" key="1">
    <source>
        <dbReference type="SAM" id="SignalP"/>
    </source>
</evidence>
<dbReference type="PANTHER" id="PTHR40640">
    <property type="entry name" value="ANCHORED GLYCOPROTEIN, PUTATIVE (AFU_ORTHOLOGUE AFUA_8G04860)-RELATED"/>
    <property type="match status" value="1"/>
</dbReference>
<feature type="chain" id="PRO_5040490729" evidence="1">
    <location>
        <begin position="26"/>
        <end position="225"/>
    </location>
</feature>
<sequence>MASRIRPALLPSWIALLALCALCQAADGHSPPAPAVTKAPIFLPYYHEEAWSVVRGSILSRNKTASETTYTIFCPTETPPACDLSLEFPFVIVEGPGTLRFHGTYTSTYIANLECRLNGTTAATCSGYSSYKAGYANGLLTGPTEMSWTSTLTGTDVEWGTLVMADNPKTKGNNLHMTAAPNSGPASAELYAPKATGQGAGARIHVDERLATMASVLAICAVGLW</sequence>